<evidence type="ECO:0000313" key="6">
    <source>
        <dbReference type="Proteomes" id="UP001438953"/>
    </source>
</evidence>
<evidence type="ECO:0000313" key="5">
    <source>
        <dbReference type="EMBL" id="MER5173514.1"/>
    </source>
</evidence>
<dbReference type="PROSITE" id="PS50932">
    <property type="entry name" value="HTH_LACI_2"/>
    <property type="match status" value="1"/>
</dbReference>
<dbReference type="SMART" id="SM00354">
    <property type="entry name" value="HTH_LACI"/>
    <property type="match status" value="1"/>
</dbReference>
<accession>A0ABV1SKT4</accession>
<evidence type="ECO:0000259" key="4">
    <source>
        <dbReference type="PROSITE" id="PS50932"/>
    </source>
</evidence>
<dbReference type="PANTHER" id="PTHR30146:SF152">
    <property type="entry name" value="TRANSCRIPTIONAL REGULATORY PROTEIN"/>
    <property type="match status" value="1"/>
</dbReference>
<reference evidence="5 6" key="1">
    <citation type="submission" date="2024-06" db="EMBL/GenBank/DDBJ databases">
        <title>Thioclava kandeliae sp. nov. from a rhizosphere soil sample of Kandelia candel in a mangrove.</title>
        <authorList>
            <person name="Mu T."/>
        </authorList>
    </citation>
    <scope>NUCLEOTIDE SEQUENCE [LARGE SCALE GENOMIC DNA]</scope>
    <source>
        <strain evidence="5 6">CPCC 100088</strain>
    </source>
</reference>
<keyword evidence="2 5" id="KW-0238">DNA-binding</keyword>
<name>A0ABV1SKT4_9RHOB</name>
<dbReference type="CDD" id="cd01392">
    <property type="entry name" value="HTH_LacI"/>
    <property type="match status" value="1"/>
</dbReference>
<evidence type="ECO:0000256" key="2">
    <source>
        <dbReference type="ARBA" id="ARBA00023125"/>
    </source>
</evidence>
<dbReference type="Gene3D" id="1.10.260.40">
    <property type="entry name" value="lambda repressor-like DNA-binding domains"/>
    <property type="match status" value="1"/>
</dbReference>
<dbReference type="InterPro" id="IPR025997">
    <property type="entry name" value="SBP_2_dom"/>
</dbReference>
<feature type="domain" description="HTH lacI-type" evidence="4">
    <location>
        <begin position="5"/>
        <end position="46"/>
    </location>
</feature>
<organism evidence="5 6">
    <name type="scientific">Thioclava kandeliae</name>
    <dbReference type="NCBI Taxonomy" id="3070818"/>
    <lineage>
        <taxon>Bacteria</taxon>
        <taxon>Pseudomonadati</taxon>
        <taxon>Pseudomonadota</taxon>
        <taxon>Alphaproteobacteria</taxon>
        <taxon>Rhodobacterales</taxon>
        <taxon>Paracoccaceae</taxon>
        <taxon>Thioclava</taxon>
    </lineage>
</organism>
<evidence type="ECO:0000256" key="1">
    <source>
        <dbReference type="ARBA" id="ARBA00023015"/>
    </source>
</evidence>
<dbReference type="EMBL" id="JAYWLC010000020">
    <property type="protein sequence ID" value="MER5173514.1"/>
    <property type="molecule type" value="Genomic_DNA"/>
</dbReference>
<sequence length="349" mass="38042">MAHRFTVKEIALQSGLSAATVDRALHGRAHLRAQTAQRVAQAIEELEAQAHEAQALGTRLTIDIVMQAPLRFTNPVRAAFESELPLTKPAAIRARFHLAEVMTEREILAKIAAIAKRGSHGVMVKLPATPAIEAQLDLLAAKRIPVVSYVTDLAPARRLAYVGMENGRAGARAAWLMAKMMGPGPARVLISQSSQMFEGEESRRTGFLACLAQIAPQMRCVTLSDGQGVNRTTRTLVAQTLAAHPDISCVYSTGGANRAILEAFDEAGRSPQVFAAHDLDRTNETLLRQGRLSFVLHHNFRLDARRVAQHFARHHRILPKGVEIEETAIQIALPSDYLDLGGPEVSSSR</sequence>
<dbReference type="Pfam" id="PF13407">
    <property type="entry name" value="Peripla_BP_4"/>
    <property type="match status" value="1"/>
</dbReference>
<keyword evidence="6" id="KW-1185">Reference proteome</keyword>
<dbReference type="RefSeq" id="WP_339115249.1">
    <property type="nucleotide sequence ID" value="NZ_JAYWLC010000020.1"/>
</dbReference>
<dbReference type="Gene3D" id="3.40.50.2300">
    <property type="match status" value="2"/>
</dbReference>
<dbReference type="InterPro" id="IPR010982">
    <property type="entry name" value="Lambda_DNA-bd_dom_sf"/>
</dbReference>
<dbReference type="InterPro" id="IPR028082">
    <property type="entry name" value="Peripla_BP_I"/>
</dbReference>
<keyword evidence="3" id="KW-0804">Transcription</keyword>
<dbReference type="InterPro" id="IPR000843">
    <property type="entry name" value="HTH_LacI"/>
</dbReference>
<proteinExistence type="predicted"/>
<keyword evidence="1" id="KW-0805">Transcription regulation</keyword>
<gene>
    <name evidence="5" type="ORF">VSX56_17245</name>
</gene>
<dbReference type="PANTHER" id="PTHR30146">
    <property type="entry name" value="LACI-RELATED TRANSCRIPTIONAL REPRESSOR"/>
    <property type="match status" value="1"/>
</dbReference>
<dbReference type="Proteomes" id="UP001438953">
    <property type="component" value="Unassembled WGS sequence"/>
</dbReference>
<dbReference type="Pfam" id="PF00356">
    <property type="entry name" value="LacI"/>
    <property type="match status" value="1"/>
</dbReference>
<evidence type="ECO:0000256" key="3">
    <source>
        <dbReference type="ARBA" id="ARBA00023163"/>
    </source>
</evidence>
<dbReference type="SUPFAM" id="SSF47413">
    <property type="entry name" value="lambda repressor-like DNA-binding domains"/>
    <property type="match status" value="1"/>
</dbReference>
<dbReference type="CDD" id="cd06307">
    <property type="entry name" value="PBP1_sugar_binding"/>
    <property type="match status" value="1"/>
</dbReference>
<dbReference type="SUPFAM" id="SSF53822">
    <property type="entry name" value="Periplasmic binding protein-like I"/>
    <property type="match status" value="1"/>
</dbReference>
<comment type="caution">
    <text evidence="5">The sequence shown here is derived from an EMBL/GenBank/DDBJ whole genome shotgun (WGS) entry which is preliminary data.</text>
</comment>
<protein>
    <submittedName>
        <fullName evidence="5">LacI family DNA-binding transcriptional regulator</fullName>
    </submittedName>
</protein>
<dbReference type="GO" id="GO:0003677">
    <property type="term" value="F:DNA binding"/>
    <property type="evidence" value="ECO:0007669"/>
    <property type="project" value="UniProtKB-KW"/>
</dbReference>